<dbReference type="InterPro" id="IPR045179">
    <property type="entry name" value="YgfZ/GcvT"/>
</dbReference>
<name>A0A1F6BWE2_9BACT</name>
<evidence type="ECO:0000313" key="3">
    <source>
        <dbReference type="Proteomes" id="UP000179014"/>
    </source>
</evidence>
<accession>A0A1F6BWE2</accession>
<evidence type="ECO:0000256" key="1">
    <source>
        <dbReference type="ARBA" id="ARBA00022946"/>
    </source>
</evidence>
<proteinExistence type="predicted"/>
<dbReference type="PANTHER" id="PTHR22602:SF0">
    <property type="entry name" value="TRANSFERASE CAF17, MITOCHONDRIAL-RELATED"/>
    <property type="match status" value="1"/>
</dbReference>
<dbReference type="SUPFAM" id="SSF103025">
    <property type="entry name" value="Folate-binding domain"/>
    <property type="match status" value="1"/>
</dbReference>
<gene>
    <name evidence="2" type="ORF">A2118_03465</name>
</gene>
<dbReference type="Proteomes" id="UP000179014">
    <property type="component" value="Unassembled WGS sequence"/>
</dbReference>
<organism evidence="2 3">
    <name type="scientific">Candidatus Kaiserbacteria bacterium GWA2_50_9</name>
    <dbReference type="NCBI Taxonomy" id="1798474"/>
    <lineage>
        <taxon>Bacteria</taxon>
        <taxon>Candidatus Kaiseribacteriota</taxon>
    </lineage>
</organism>
<reference evidence="2 3" key="1">
    <citation type="journal article" date="2016" name="Nat. Commun.">
        <title>Thousands of microbial genomes shed light on interconnected biogeochemical processes in an aquifer system.</title>
        <authorList>
            <person name="Anantharaman K."/>
            <person name="Brown C.T."/>
            <person name="Hug L.A."/>
            <person name="Sharon I."/>
            <person name="Castelle C.J."/>
            <person name="Probst A.J."/>
            <person name="Thomas B.C."/>
            <person name="Singh A."/>
            <person name="Wilkins M.J."/>
            <person name="Karaoz U."/>
            <person name="Brodie E.L."/>
            <person name="Williams K.H."/>
            <person name="Hubbard S.S."/>
            <person name="Banfield J.F."/>
        </authorList>
    </citation>
    <scope>NUCLEOTIDE SEQUENCE [LARGE SCALE GENOMIC DNA]</scope>
</reference>
<dbReference type="Gene3D" id="3.30.1360.120">
    <property type="entry name" value="Probable tRNA modification gtpase trme, domain 1"/>
    <property type="match status" value="1"/>
</dbReference>
<comment type="caution">
    <text evidence="2">The sequence shown here is derived from an EMBL/GenBank/DDBJ whole genome shotgun (WGS) entry which is preliminary data.</text>
</comment>
<dbReference type="InterPro" id="IPR027266">
    <property type="entry name" value="TrmE/GcvT-like"/>
</dbReference>
<dbReference type="GO" id="GO:0016226">
    <property type="term" value="P:iron-sulfur cluster assembly"/>
    <property type="evidence" value="ECO:0007669"/>
    <property type="project" value="TreeGrafter"/>
</dbReference>
<evidence type="ECO:0008006" key="4">
    <source>
        <dbReference type="Google" id="ProtNLM"/>
    </source>
</evidence>
<sequence>MGEFFELPFIVMKISGNAEKLFNGIASNTNEKARNAFLDVYGKIVVVFYQKFSGDEVLIAFNEEFRERLEKHLANFLKLNKSKMEETGMKAFLVTSGIRESGKIKGIKAGAEKRGIEKIGGIKIPEKNSFILLAESKPEGMQEMSEKEFERFRLENGISMQGKEFDSEMIMNTDWDDAVSFSKGCFLGQEIVARITQRGKPPKRLVRIAFEQEPGEKMPFIEVRSKAFSDKLGKWIAYCSVPNEEFEIPGGEMLG</sequence>
<dbReference type="InterPro" id="IPR017703">
    <property type="entry name" value="YgfZ/GCV_T_CS"/>
</dbReference>
<dbReference type="PANTHER" id="PTHR22602">
    <property type="entry name" value="TRANSFERASE CAF17, MITOCHONDRIAL-RELATED"/>
    <property type="match status" value="1"/>
</dbReference>
<dbReference type="EMBL" id="MFKN01000002">
    <property type="protein sequence ID" value="OGG41240.1"/>
    <property type="molecule type" value="Genomic_DNA"/>
</dbReference>
<keyword evidence="1" id="KW-0809">Transit peptide</keyword>
<protein>
    <recommendedName>
        <fullName evidence="4">Aminomethyltransferase folate-binding domain-containing protein</fullName>
    </recommendedName>
</protein>
<dbReference type="AlphaFoldDB" id="A0A1F6BWE2"/>
<dbReference type="NCBIfam" id="TIGR03317">
    <property type="entry name" value="ygfZ_signature"/>
    <property type="match status" value="1"/>
</dbReference>
<evidence type="ECO:0000313" key="2">
    <source>
        <dbReference type="EMBL" id="OGG41240.1"/>
    </source>
</evidence>
<dbReference type="STRING" id="1798474.A2118_03465"/>